<feature type="domain" description="AAA" evidence="1">
    <location>
        <begin position="24"/>
        <end position="141"/>
    </location>
</feature>
<keyword evidence="4" id="KW-1185">Reference proteome</keyword>
<proteinExistence type="predicted"/>
<dbReference type="PANTHER" id="PTHR43566">
    <property type="entry name" value="CONSERVED PROTEIN"/>
    <property type="match status" value="1"/>
</dbReference>
<dbReference type="InterPro" id="IPR025420">
    <property type="entry name" value="DUF4143"/>
</dbReference>
<dbReference type="InterPro" id="IPR027417">
    <property type="entry name" value="P-loop_NTPase"/>
</dbReference>
<protein>
    <submittedName>
        <fullName evidence="3">ATP-binding protein</fullName>
    </submittedName>
</protein>
<sequence>MFDFPYIPRALEKQLVTPGLAGRAEIILGPRQVGKSTLLNKLAQGKRHLVLTGEDEDDLAVLADPKSYLPLLEQFPYIIIDEAQFVPGIGRVIKRMVDSNHAGCRLFVTGSSSLELAGGMKESAAGRFNTYNLWPFSLEELAAHTSWIEVKRQIQDRMIYGCCPAVVNEPQHAKQYLLDFADAVLYKDLFKLAEMRKPTELVKLVKYLAYNVGSEVKYATVARELGIQNKTIERYVDLLEACFIIKTVPSLSCNPQSEIKLGKKIYFYDNGIRNALIRDFSPLPVRTDAGALWENLFFTERLKHHAFRCDGAEIYFWRTRAKHEVDFLEVLNGKVRAFECKSSAKSKTTSIKAFERAYPETKVAIATPNNIDVIANDERLTD</sequence>
<keyword evidence="3" id="KW-0547">Nucleotide-binding</keyword>
<gene>
    <name evidence="3" type="ORF">H6A60_09100</name>
</gene>
<accession>A0ABS2DTJ0</accession>
<dbReference type="GO" id="GO:0005524">
    <property type="term" value="F:ATP binding"/>
    <property type="evidence" value="ECO:0007669"/>
    <property type="project" value="UniProtKB-KW"/>
</dbReference>
<evidence type="ECO:0000313" key="4">
    <source>
        <dbReference type="Proteomes" id="UP000715095"/>
    </source>
</evidence>
<reference evidence="3 4" key="1">
    <citation type="journal article" date="2021" name="Sci. Rep.">
        <title>The distribution of antibiotic resistance genes in chicken gut microbiota commensals.</title>
        <authorList>
            <person name="Juricova H."/>
            <person name="Matiasovicova J."/>
            <person name="Kubasova T."/>
            <person name="Cejkova D."/>
            <person name="Rychlik I."/>
        </authorList>
    </citation>
    <scope>NUCLEOTIDE SEQUENCE [LARGE SCALE GENOMIC DNA]</scope>
    <source>
        <strain evidence="3 4">An829</strain>
    </source>
</reference>
<feature type="domain" description="DUF4143" evidence="2">
    <location>
        <begin position="187"/>
        <end position="343"/>
    </location>
</feature>
<keyword evidence="3" id="KW-0067">ATP-binding</keyword>
<dbReference type="PANTHER" id="PTHR43566:SF1">
    <property type="entry name" value="AAA+ ATPASE DOMAIN-CONTAINING PROTEIN"/>
    <property type="match status" value="1"/>
</dbReference>
<evidence type="ECO:0000313" key="3">
    <source>
        <dbReference type="EMBL" id="MBM6704636.1"/>
    </source>
</evidence>
<dbReference type="Pfam" id="PF13635">
    <property type="entry name" value="DUF4143"/>
    <property type="match status" value="1"/>
</dbReference>
<name>A0ABS2DTJ0_9BURK</name>
<evidence type="ECO:0000259" key="1">
    <source>
        <dbReference type="Pfam" id="PF13173"/>
    </source>
</evidence>
<organism evidence="3 4">
    <name type="scientific">Sutterella massiliensis</name>
    <dbReference type="NCBI Taxonomy" id="1816689"/>
    <lineage>
        <taxon>Bacteria</taxon>
        <taxon>Pseudomonadati</taxon>
        <taxon>Pseudomonadota</taxon>
        <taxon>Betaproteobacteria</taxon>
        <taxon>Burkholderiales</taxon>
        <taxon>Sutterellaceae</taxon>
        <taxon>Sutterella</taxon>
    </lineage>
</organism>
<dbReference type="RefSeq" id="WP_205103750.1">
    <property type="nucleotide sequence ID" value="NZ_JACJJC010000015.1"/>
</dbReference>
<dbReference type="InterPro" id="IPR041682">
    <property type="entry name" value="AAA_14"/>
</dbReference>
<dbReference type="Proteomes" id="UP000715095">
    <property type="component" value="Unassembled WGS sequence"/>
</dbReference>
<dbReference type="Pfam" id="PF13173">
    <property type="entry name" value="AAA_14"/>
    <property type="match status" value="1"/>
</dbReference>
<dbReference type="SUPFAM" id="SSF52540">
    <property type="entry name" value="P-loop containing nucleoside triphosphate hydrolases"/>
    <property type="match status" value="1"/>
</dbReference>
<comment type="caution">
    <text evidence="3">The sequence shown here is derived from an EMBL/GenBank/DDBJ whole genome shotgun (WGS) entry which is preliminary data.</text>
</comment>
<evidence type="ECO:0000259" key="2">
    <source>
        <dbReference type="Pfam" id="PF13635"/>
    </source>
</evidence>
<dbReference type="EMBL" id="JACJJC010000015">
    <property type="protein sequence ID" value="MBM6704636.1"/>
    <property type="molecule type" value="Genomic_DNA"/>
</dbReference>